<proteinExistence type="predicted"/>
<dbReference type="Gramene" id="AET2Gv20486100.4">
    <property type="protein sequence ID" value="AET2Gv20486100.4"/>
    <property type="gene ID" value="AET2Gv20486100"/>
</dbReference>
<evidence type="ECO:0000313" key="2">
    <source>
        <dbReference type="EnsemblPlants" id="AET2Gv20486100.4"/>
    </source>
</evidence>
<name>A0A453BFL9_AEGTS</name>
<feature type="region of interest" description="Disordered" evidence="1">
    <location>
        <begin position="26"/>
        <end position="76"/>
    </location>
</feature>
<accession>A0A453BFL9</accession>
<feature type="compositionally biased region" description="Basic and acidic residues" evidence="1">
    <location>
        <begin position="60"/>
        <end position="69"/>
    </location>
</feature>
<dbReference type="EnsemblPlants" id="AET2Gv20486100.4">
    <property type="protein sequence ID" value="AET2Gv20486100.4"/>
    <property type="gene ID" value="AET2Gv20486100"/>
</dbReference>
<dbReference type="Proteomes" id="UP000015105">
    <property type="component" value="Chromosome 2D"/>
</dbReference>
<reference evidence="3" key="1">
    <citation type="journal article" date="2014" name="Science">
        <title>Ancient hybridizations among the ancestral genomes of bread wheat.</title>
        <authorList>
            <consortium name="International Wheat Genome Sequencing Consortium,"/>
            <person name="Marcussen T."/>
            <person name="Sandve S.R."/>
            <person name="Heier L."/>
            <person name="Spannagl M."/>
            <person name="Pfeifer M."/>
            <person name="Jakobsen K.S."/>
            <person name="Wulff B.B."/>
            <person name="Steuernagel B."/>
            <person name="Mayer K.F."/>
            <person name="Olsen O.A."/>
        </authorList>
    </citation>
    <scope>NUCLEOTIDE SEQUENCE [LARGE SCALE GENOMIC DNA]</scope>
    <source>
        <strain evidence="3">cv. AL8/78</strain>
    </source>
</reference>
<organism evidence="2 3">
    <name type="scientific">Aegilops tauschii subsp. strangulata</name>
    <name type="common">Goatgrass</name>
    <dbReference type="NCBI Taxonomy" id="200361"/>
    <lineage>
        <taxon>Eukaryota</taxon>
        <taxon>Viridiplantae</taxon>
        <taxon>Streptophyta</taxon>
        <taxon>Embryophyta</taxon>
        <taxon>Tracheophyta</taxon>
        <taxon>Spermatophyta</taxon>
        <taxon>Magnoliopsida</taxon>
        <taxon>Liliopsida</taxon>
        <taxon>Poales</taxon>
        <taxon>Poaceae</taxon>
        <taxon>BOP clade</taxon>
        <taxon>Pooideae</taxon>
        <taxon>Triticodae</taxon>
        <taxon>Triticeae</taxon>
        <taxon>Triticinae</taxon>
        <taxon>Aegilops</taxon>
    </lineage>
</organism>
<reference evidence="2" key="3">
    <citation type="journal article" date="2017" name="Nature">
        <title>Genome sequence of the progenitor of the wheat D genome Aegilops tauschii.</title>
        <authorList>
            <person name="Luo M.C."/>
            <person name="Gu Y.Q."/>
            <person name="Puiu D."/>
            <person name="Wang H."/>
            <person name="Twardziok S.O."/>
            <person name="Deal K.R."/>
            <person name="Huo N."/>
            <person name="Zhu T."/>
            <person name="Wang L."/>
            <person name="Wang Y."/>
            <person name="McGuire P.E."/>
            <person name="Liu S."/>
            <person name="Long H."/>
            <person name="Ramasamy R.K."/>
            <person name="Rodriguez J.C."/>
            <person name="Van S.L."/>
            <person name="Yuan L."/>
            <person name="Wang Z."/>
            <person name="Xia Z."/>
            <person name="Xiao L."/>
            <person name="Anderson O.D."/>
            <person name="Ouyang S."/>
            <person name="Liang Y."/>
            <person name="Zimin A.V."/>
            <person name="Pertea G."/>
            <person name="Qi P."/>
            <person name="Bennetzen J.L."/>
            <person name="Dai X."/>
            <person name="Dawson M.W."/>
            <person name="Muller H.G."/>
            <person name="Kugler K."/>
            <person name="Rivarola-Duarte L."/>
            <person name="Spannagl M."/>
            <person name="Mayer K.F.X."/>
            <person name="Lu F.H."/>
            <person name="Bevan M.W."/>
            <person name="Leroy P."/>
            <person name="Li P."/>
            <person name="You F.M."/>
            <person name="Sun Q."/>
            <person name="Liu Z."/>
            <person name="Lyons E."/>
            <person name="Wicker T."/>
            <person name="Salzberg S.L."/>
            <person name="Devos K.M."/>
            <person name="Dvorak J."/>
        </authorList>
    </citation>
    <scope>NUCLEOTIDE SEQUENCE [LARGE SCALE GENOMIC DNA]</scope>
    <source>
        <strain evidence="2">cv. AL8/78</strain>
    </source>
</reference>
<protein>
    <submittedName>
        <fullName evidence="2">Uncharacterized protein</fullName>
    </submittedName>
</protein>
<reference evidence="2" key="5">
    <citation type="journal article" date="2021" name="G3 (Bethesda)">
        <title>Aegilops tauschii genome assembly Aet v5.0 features greater sequence contiguity and improved annotation.</title>
        <authorList>
            <person name="Wang L."/>
            <person name="Zhu T."/>
            <person name="Rodriguez J.C."/>
            <person name="Deal K.R."/>
            <person name="Dubcovsky J."/>
            <person name="McGuire P.E."/>
            <person name="Lux T."/>
            <person name="Spannagl M."/>
            <person name="Mayer K.F.X."/>
            <person name="Baldrich P."/>
            <person name="Meyers B.C."/>
            <person name="Huo N."/>
            <person name="Gu Y.Q."/>
            <person name="Zhou H."/>
            <person name="Devos K.M."/>
            <person name="Bennetzen J.L."/>
            <person name="Unver T."/>
            <person name="Budak H."/>
            <person name="Gulick P.J."/>
            <person name="Galiba G."/>
            <person name="Kalapos B."/>
            <person name="Nelson D.R."/>
            <person name="Li P."/>
            <person name="You F.M."/>
            <person name="Luo M.C."/>
            <person name="Dvorak J."/>
        </authorList>
    </citation>
    <scope>NUCLEOTIDE SEQUENCE [LARGE SCALE GENOMIC DNA]</scope>
    <source>
        <strain evidence="2">cv. AL8/78</strain>
    </source>
</reference>
<keyword evidence="3" id="KW-1185">Reference proteome</keyword>
<reference evidence="2" key="4">
    <citation type="submission" date="2019-03" db="UniProtKB">
        <authorList>
            <consortium name="EnsemblPlants"/>
        </authorList>
    </citation>
    <scope>IDENTIFICATION</scope>
</reference>
<dbReference type="AlphaFoldDB" id="A0A453BFL9"/>
<feature type="compositionally biased region" description="Basic residues" evidence="1">
    <location>
        <begin position="38"/>
        <end position="59"/>
    </location>
</feature>
<evidence type="ECO:0000313" key="3">
    <source>
        <dbReference type="Proteomes" id="UP000015105"/>
    </source>
</evidence>
<reference evidence="3" key="2">
    <citation type="journal article" date="2017" name="Nat. Plants">
        <title>The Aegilops tauschii genome reveals multiple impacts of transposons.</title>
        <authorList>
            <person name="Zhao G."/>
            <person name="Zou C."/>
            <person name="Li K."/>
            <person name="Wang K."/>
            <person name="Li T."/>
            <person name="Gao L."/>
            <person name="Zhang X."/>
            <person name="Wang H."/>
            <person name="Yang Z."/>
            <person name="Liu X."/>
            <person name="Jiang W."/>
            <person name="Mao L."/>
            <person name="Kong X."/>
            <person name="Jiao Y."/>
            <person name="Jia J."/>
        </authorList>
    </citation>
    <scope>NUCLEOTIDE SEQUENCE [LARGE SCALE GENOMIC DNA]</scope>
    <source>
        <strain evidence="3">cv. AL8/78</strain>
    </source>
</reference>
<evidence type="ECO:0000256" key="1">
    <source>
        <dbReference type="SAM" id="MobiDB-lite"/>
    </source>
</evidence>
<sequence>TRQACWVLYMMEINMKFGRAHVALLGRRPPRRSESSQRKKPAPTRVARRSNKSLHRSRNRERERERESTARLPLSSFAGERPKLRMEILQQGMEQAAEYADPCLCPLLNGRRPIAVSRFQRHPVAVFPISPPLASDFAAARAPTPRSPWPTHSLIQLCPPLTLQEPVFVAAGIWMRWPALALSLLLGFPRHRAPACCVRRRRWHERIDNLAVFL</sequence>